<evidence type="ECO:0000256" key="4">
    <source>
        <dbReference type="ARBA" id="ARBA00022614"/>
    </source>
</evidence>
<evidence type="ECO:0000256" key="5">
    <source>
        <dbReference type="ARBA" id="ARBA00022692"/>
    </source>
</evidence>
<evidence type="ECO:0000313" key="14">
    <source>
        <dbReference type="Proteomes" id="UP000489600"/>
    </source>
</evidence>
<dbReference type="InterPro" id="IPR032675">
    <property type="entry name" value="LRR_dom_sf"/>
</dbReference>
<keyword evidence="6 11" id="KW-0732">Signal</keyword>
<proteinExistence type="inferred from homology"/>
<dbReference type="FunFam" id="3.80.10.10:FF:000213">
    <property type="entry name" value="Tyrosine-sulfated glycopeptide receptor 1"/>
    <property type="match status" value="1"/>
</dbReference>
<evidence type="ECO:0000256" key="11">
    <source>
        <dbReference type="SAM" id="SignalP"/>
    </source>
</evidence>
<dbReference type="InterPro" id="IPR001611">
    <property type="entry name" value="Leu-rich_rpt"/>
</dbReference>
<dbReference type="InterPro" id="IPR052941">
    <property type="entry name" value="StomDev_PlantInt_Reg"/>
</dbReference>
<dbReference type="PRINTS" id="PR00019">
    <property type="entry name" value="LEURICHRPT"/>
</dbReference>
<comment type="subcellular location">
    <subcellularLocation>
        <location evidence="1">Cell membrane</location>
        <topology evidence="1">Single-pass type I membrane protein</topology>
    </subcellularLocation>
</comment>
<comment type="similarity">
    <text evidence="2">Belongs to the RLP family.</text>
</comment>
<dbReference type="PROSITE" id="PS51450">
    <property type="entry name" value="LRR"/>
    <property type="match status" value="1"/>
</dbReference>
<dbReference type="FunFam" id="3.80.10.10:FF:000403">
    <property type="entry name" value="Receptor-like protein 2"/>
    <property type="match status" value="1"/>
</dbReference>
<dbReference type="Pfam" id="PF08263">
    <property type="entry name" value="LRRNT_2"/>
    <property type="match status" value="1"/>
</dbReference>
<evidence type="ECO:0000256" key="9">
    <source>
        <dbReference type="ARBA" id="ARBA00023136"/>
    </source>
</evidence>
<dbReference type="SMART" id="SM00369">
    <property type="entry name" value="LRR_TYP"/>
    <property type="match status" value="6"/>
</dbReference>
<keyword evidence="9" id="KW-0472">Membrane</keyword>
<evidence type="ECO:0000256" key="10">
    <source>
        <dbReference type="ARBA" id="ARBA00023180"/>
    </source>
</evidence>
<evidence type="ECO:0000313" key="13">
    <source>
        <dbReference type="EMBL" id="VVA91625.1"/>
    </source>
</evidence>
<dbReference type="InterPro" id="IPR013210">
    <property type="entry name" value="LRR_N_plant-typ"/>
</dbReference>
<feature type="domain" description="Leucine-rich repeat-containing N-terminal plant-type" evidence="12">
    <location>
        <begin position="57"/>
        <end position="85"/>
    </location>
</feature>
<comment type="caution">
    <text evidence="13">The sequence shown here is derived from an EMBL/GenBank/DDBJ whole genome shotgun (WGS) entry which is preliminary data.</text>
</comment>
<dbReference type="GO" id="GO:0005886">
    <property type="term" value="C:plasma membrane"/>
    <property type="evidence" value="ECO:0007669"/>
    <property type="project" value="UniProtKB-SubCell"/>
</dbReference>
<dbReference type="Pfam" id="PF00560">
    <property type="entry name" value="LRR_1"/>
    <property type="match status" value="5"/>
</dbReference>
<organism evidence="13 14">
    <name type="scientific">Arabis nemorensis</name>
    <dbReference type="NCBI Taxonomy" id="586526"/>
    <lineage>
        <taxon>Eukaryota</taxon>
        <taxon>Viridiplantae</taxon>
        <taxon>Streptophyta</taxon>
        <taxon>Embryophyta</taxon>
        <taxon>Tracheophyta</taxon>
        <taxon>Spermatophyta</taxon>
        <taxon>Magnoliopsida</taxon>
        <taxon>eudicotyledons</taxon>
        <taxon>Gunneridae</taxon>
        <taxon>Pentapetalae</taxon>
        <taxon>rosids</taxon>
        <taxon>malvids</taxon>
        <taxon>Brassicales</taxon>
        <taxon>Brassicaceae</taxon>
        <taxon>Arabideae</taxon>
        <taxon>Arabis</taxon>
    </lineage>
</organism>
<evidence type="ECO:0000259" key="12">
    <source>
        <dbReference type="Pfam" id="PF08263"/>
    </source>
</evidence>
<accession>A0A565AQE1</accession>
<evidence type="ECO:0000256" key="8">
    <source>
        <dbReference type="ARBA" id="ARBA00022989"/>
    </source>
</evidence>
<keyword evidence="14" id="KW-1185">Reference proteome</keyword>
<dbReference type="InterPro" id="IPR003591">
    <property type="entry name" value="Leu-rich_rpt_typical-subtyp"/>
</dbReference>
<dbReference type="EMBL" id="CABITT030000001">
    <property type="protein sequence ID" value="VVA91625.1"/>
    <property type="molecule type" value="Genomic_DNA"/>
</dbReference>
<dbReference type="AlphaFoldDB" id="A0A565AQE1"/>
<evidence type="ECO:0000256" key="2">
    <source>
        <dbReference type="ARBA" id="ARBA00009592"/>
    </source>
</evidence>
<gene>
    <name evidence="13" type="ORF">ANE_LOCUS2070</name>
</gene>
<dbReference type="SUPFAM" id="SSF52058">
    <property type="entry name" value="L domain-like"/>
    <property type="match status" value="2"/>
</dbReference>
<evidence type="ECO:0000256" key="3">
    <source>
        <dbReference type="ARBA" id="ARBA00022475"/>
    </source>
</evidence>
<keyword evidence="3" id="KW-1003">Cell membrane</keyword>
<keyword evidence="4" id="KW-0433">Leucine-rich repeat</keyword>
<dbReference type="Proteomes" id="UP000489600">
    <property type="component" value="Unassembled WGS sequence"/>
</dbReference>
<feature type="chain" id="PRO_5021829390" description="Leucine-rich repeat-containing N-terminal plant-type domain-containing protein" evidence="11">
    <location>
        <begin position="45"/>
        <end position="498"/>
    </location>
</feature>
<keyword evidence="5" id="KW-0812">Transmembrane</keyword>
<sequence>MSFKAKELVRPPTTKPALSLNSHMHLFLLCVLFLSAFFLTVSEAFCNPQDRESPMWFSGNVSSSVSPLNWNSSIDCCSWEGITCDDSSESHVTAISLPSRELSGHLRSSVQTLHHLSRLDLSYNSISGPLPPGLFSALDQLMVVNLSFNSFNGELPLEQAFGDGSNRFFPIHTIDLSSNLLQGEILSDSTFIQRAINLISFNASTISPVKSQLNLRVNRLGGTLSEVNFSRFQSLSILDLGNNSFTGNFPDTVFSCKSLTAIRFAGNKLTRQISPQVRELEALSYLSFSDNKLTNITGALSILQGCRKLSTLVMAKNLYDETVSSNEDFLAPDGIPNLQIFGIGGSRLKGSIPGWLGTLPHLFYIDLSDNLLSGELPKEFFQLRALMSQKAYDATEKNYLELPIFLNPNNVTINQQYIQLSGSIPVDVGQLKVLHVLELLGNNLSGSIPDEVSNLTNLERLDLSDNSLSGEIPWSLTSLLFQRGEQQSRRANTHRRPV</sequence>
<dbReference type="OrthoDB" id="1740823at2759"/>
<keyword evidence="7" id="KW-0677">Repeat</keyword>
<dbReference type="Gene3D" id="3.80.10.10">
    <property type="entry name" value="Ribonuclease Inhibitor"/>
    <property type="match status" value="4"/>
</dbReference>
<dbReference type="PANTHER" id="PTHR48004:SF9">
    <property type="entry name" value="RECEPTOR-LIKE PROTEIN CLAVATA2"/>
    <property type="match status" value="1"/>
</dbReference>
<protein>
    <recommendedName>
        <fullName evidence="12">Leucine-rich repeat-containing N-terminal plant-type domain-containing protein</fullName>
    </recommendedName>
</protein>
<reference evidence="13" key="1">
    <citation type="submission" date="2019-07" db="EMBL/GenBank/DDBJ databases">
        <authorList>
            <person name="Dittberner H."/>
        </authorList>
    </citation>
    <scope>NUCLEOTIDE SEQUENCE [LARGE SCALE GENOMIC DNA]</scope>
</reference>
<feature type="signal peptide" evidence="11">
    <location>
        <begin position="1"/>
        <end position="44"/>
    </location>
</feature>
<name>A0A565AQE1_9BRAS</name>
<evidence type="ECO:0000256" key="7">
    <source>
        <dbReference type="ARBA" id="ARBA00022737"/>
    </source>
</evidence>
<keyword evidence="8" id="KW-1133">Transmembrane helix</keyword>
<evidence type="ECO:0000256" key="1">
    <source>
        <dbReference type="ARBA" id="ARBA00004251"/>
    </source>
</evidence>
<evidence type="ECO:0000256" key="6">
    <source>
        <dbReference type="ARBA" id="ARBA00022729"/>
    </source>
</evidence>
<dbReference type="PANTHER" id="PTHR48004">
    <property type="entry name" value="OS01G0149700 PROTEIN"/>
    <property type="match status" value="1"/>
</dbReference>
<keyword evidence="10" id="KW-0325">Glycoprotein</keyword>